<dbReference type="Proteomes" id="UP000594015">
    <property type="component" value="Chromosome"/>
</dbReference>
<gene>
    <name evidence="1" type="ORF">WN72_09680</name>
</gene>
<proteinExistence type="predicted"/>
<dbReference type="AlphaFoldDB" id="A0AAE7NJT2"/>
<organism evidence="1 2">
    <name type="scientific">Bradyrhizobium arachidis</name>
    <dbReference type="NCBI Taxonomy" id="858423"/>
    <lineage>
        <taxon>Bacteria</taxon>
        <taxon>Pseudomonadati</taxon>
        <taxon>Pseudomonadota</taxon>
        <taxon>Alphaproteobacteria</taxon>
        <taxon>Hyphomicrobiales</taxon>
        <taxon>Nitrobacteraceae</taxon>
        <taxon>Bradyrhizobium</taxon>
    </lineage>
</organism>
<sequence length="123" mass="13531">MGNDTRGHLFDLIVADPIRDVSPLALALSLPFQVNTAGCLAAPLVQSMAAAKGDYTCRTAFDLNWSLFLITDRRAFLDLQLREFVVVPLGGRENLKLRIMADGALRNVNKDVLPVDEISESME</sequence>
<dbReference type="KEGG" id="barh:WN72_09680"/>
<reference evidence="1 2" key="1">
    <citation type="submission" date="2018-06" db="EMBL/GenBank/DDBJ databases">
        <title>Comparative genomics of Bradyrhizobium nodulating Arachidis hypogaea.</title>
        <authorList>
            <person name="Li Y."/>
        </authorList>
    </citation>
    <scope>NUCLEOTIDE SEQUENCE [LARGE SCALE GENOMIC DNA]</scope>
    <source>
        <strain evidence="1 2">CCBAU 051107</strain>
    </source>
</reference>
<dbReference type="EMBL" id="CP030050">
    <property type="protein sequence ID" value="QOZ66612.1"/>
    <property type="molecule type" value="Genomic_DNA"/>
</dbReference>
<protein>
    <submittedName>
        <fullName evidence="1">Uncharacterized protein</fullName>
    </submittedName>
</protein>
<dbReference type="RefSeq" id="WP_092218209.1">
    <property type="nucleotide sequence ID" value="NZ_CP030050.1"/>
</dbReference>
<evidence type="ECO:0000313" key="1">
    <source>
        <dbReference type="EMBL" id="QOZ66612.1"/>
    </source>
</evidence>
<name>A0AAE7NJT2_9BRAD</name>
<evidence type="ECO:0000313" key="2">
    <source>
        <dbReference type="Proteomes" id="UP000594015"/>
    </source>
</evidence>
<accession>A0AAE7NJT2</accession>